<dbReference type="Proteomes" id="UP000324222">
    <property type="component" value="Unassembled WGS sequence"/>
</dbReference>
<sequence>MGHQGGETVTLGDANEWFLLRPVPPCPLRLATSGGSLDQHCPTSLLSLFLPLVPFALLLPPTRPPFPTHLTLLSPHLPLSPPTPHPSSPQQHSPKPSRHRQPSSRPPAARRHCSSSGDRLRHLSYNLQHREAITALESLRSTFYS</sequence>
<feature type="region of interest" description="Disordered" evidence="1">
    <location>
        <begin position="69"/>
        <end position="118"/>
    </location>
</feature>
<accession>A0A5B7GAV5</accession>
<name>A0A5B7GAV5_PORTR</name>
<reference evidence="2 3" key="1">
    <citation type="submission" date="2019-05" db="EMBL/GenBank/DDBJ databases">
        <title>Another draft genome of Portunus trituberculatus and its Hox gene families provides insights of decapod evolution.</title>
        <authorList>
            <person name="Jeong J.-H."/>
            <person name="Song I."/>
            <person name="Kim S."/>
            <person name="Choi T."/>
            <person name="Kim D."/>
            <person name="Ryu S."/>
            <person name="Kim W."/>
        </authorList>
    </citation>
    <scope>NUCLEOTIDE SEQUENCE [LARGE SCALE GENOMIC DNA]</scope>
    <source>
        <tissue evidence="2">Muscle</tissue>
    </source>
</reference>
<evidence type="ECO:0000313" key="3">
    <source>
        <dbReference type="Proteomes" id="UP000324222"/>
    </source>
</evidence>
<feature type="compositionally biased region" description="Basic residues" evidence="1">
    <location>
        <begin position="95"/>
        <end position="113"/>
    </location>
</feature>
<organism evidence="2 3">
    <name type="scientific">Portunus trituberculatus</name>
    <name type="common">Swimming crab</name>
    <name type="synonym">Neptunus trituberculatus</name>
    <dbReference type="NCBI Taxonomy" id="210409"/>
    <lineage>
        <taxon>Eukaryota</taxon>
        <taxon>Metazoa</taxon>
        <taxon>Ecdysozoa</taxon>
        <taxon>Arthropoda</taxon>
        <taxon>Crustacea</taxon>
        <taxon>Multicrustacea</taxon>
        <taxon>Malacostraca</taxon>
        <taxon>Eumalacostraca</taxon>
        <taxon>Eucarida</taxon>
        <taxon>Decapoda</taxon>
        <taxon>Pleocyemata</taxon>
        <taxon>Brachyura</taxon>
        <taxon>Eubrachyura</taxon>
        <taxon>Portunoidea</taxon>
        <taxon>Portunidae</taxon>
        <taxon>Portuninae</taxon>
        <taxon>Portunus</taxon>
    </lineage>
</organism>
<proteinExistence type="predicted"/>
<evidence type="ECO:0000256" key="1">
    <source>
        <dbReference type="SAM" id="MobiDB-lite"/>
    </source>
</evidence>
<evidence type="ECO:0000313" key="2">
    <source>
        <dbReference type="EMBL" id="MPC54769.1"/>
    </source>
</evidence>
<feature type="compositionally biased region" description="Pro residues" evidence="1">
    <location>
        <begin position="78"/>
        <end position="87"/>
    </location>
</feature>
<dbReference type="EMBL" id="VSRR010012622">
    <property type="protein sequence ID" value="MPC54769.1"/>
    <property type="molecule type" value="Genomic_DNA"/>
</dbReference>
<keyword evidence="3" id="KW-1185">Reference proteome</keyword>
<dbReference type="AlphaFoldDB" id="A0A5B7GAV5"/>
<gene>
    <name evidence="2" type="ORF">E2C01_048694</name>
</gene>
<comment type="caution">
    <text evidence="2">The sequence shown here is derived from an EMBL/GenBank/DDBJ whole genome shotgun (WGS) entry which is preliminary data.</text>
</comment>
<protein>
    <submittedName>
        <fullName evidence="2">Uncharacterized protein</fullName>
    </submittedName>
</protein>